<sequence length="479" mass="53937">MDTGGEPSLSPSPEEAEECLAIFRTQMLRYLAFLHLPPDMSAQQLHAQRPFLFLCITTVTTKSTEKRQAFGHEVRQTIARRMLIEDGQNIDIDIDLLLGLLVFLAWGNDQLYNINRKILFRFTHFAMIMVFELRLNKPWPPKDTNMLSAVNVPAPATHTMEERRAVLACFLMSSCVSSFFAQTDAMRWTPYLDECLDLLGRSQEAPSDEIFAHQVRLQLFSHRVRQVMWPAGEGELADGPTVPPSFYLQTLQWKLGELKSAFSPRLQHDSKCSPGPPVVERNHVTNDSNSLGILLASVYHSELSIHEVALQKTPITVDGPGFRRLEALYKCLSTVKLALDNFFSLPLSEYPYVSFPYFAQVCHSIVILFKLTTLDDPAWDTGLVRSTVDLGLVLDQFIHNLNQASATGEDGSVNGIYAKTAKMFMSVKSWYAAKRVADPVQSDDSAFPMADENSLLQEPMILDDLDDVWLRDVLGSWTG</sequence>
<evidence type="ECO:0000256" key="3">
    <source>
        <dbReference type="ARBA" id="ARBA00023125"/>
    </source>
</evidence>
<evidence type="ECO:0000256" key="4">
    <source>
        <dbReference type="ARBA" id="ARBA00023163"/>
    </source>
</evidence>
<dbReference type="GO" id="GO:0005634">
    <property type="term" value="C:nucleus"/>
    <property type="evidence" value="ECO:0007669"/>
    <property type="project" value="UniProtKB-SubCell"/>
</dbReference>
<evidence type="ECO:0000313" key="6">
    <source>
        <dbReference type="EMBL" id="EXJ81083.1"/>
    </source>
</evidence>
<keyword evidence="2" id="KW-0805">Transcription regulation</keyword>
<dbReference type="PANTHER" id="PTHR31845:SF32">
    <property type="entry name" value="MISCELLANEOUS ZN(II)2CYS6 TRANSCRIPTION FACTOR (EUROFUNG)-RELATED"/>
    <property type="match status" value="1"/>
</dbReference>
<gene>
    <name evidence="6" type="ORF">A1O3_07371</name>
</gene>
<dbReference type="GeneID" id="19171471"/>
<dbReference type="HOGENOM" id="CLU_006524_7_1_1"/>
<dbReference type="OrthoDB" id="10021397at2759"/>
<evidence type="ECO:0000313" key="7">
    <source>
        <dbReference type="Proteomes" id="UP000019478"/>
    </source>
</evidence>
<evidence type="ECO:0000256" key="5">
    <source>
        <dbReference type="ARBA" id="ARBA00023242"/>
    </source>
</evidence>
<accession>W9XLJ0</accession>
<comment type="caution">
    <text evidence="6">The sequence shown here is derived from an EMBL/GenBank/DDBJ whole genome shotgun (WGS) entry which is preliminary data.</text>
</comment>
<dbReference type="AlphaFoldDB" id="W9XLJ0"/>
<keyword evidence="5" id="KW-0539">Nucleus</keyword>
<keyword evidence="3" id="KW-0238">DNA-binding</keyword>
<name>W9XLJ0_9EURO</name>
<protein>
    <recommendedName>
        <fullName evidence="8">Transcription factor domain-containing protein</fullName>
    </recommendedName>
</protein>
<proteinExistence type="predicted"/>
<dbReference type="RefSeq" id="XP_007735671.1">
    <property type="nucleotide sequence ID" value="XM_007737481.1"/>
</dbReference>
<reference evidence="6" key="1">
    <citation type="submission" date="2013-03" db="EMBL/GenBank/DDBJ databases">
        <title>The Genome Sequence of Capronia epimyces CBS 606.96.</title>
        <authorList>
            <consortium name="The Broad Institute Genomics Platform"/>
            <person name="Cuomo C."/>
            <person name="de Hoog S."/>
            <person name="Gorbushina A."/>
            <person name="Walker B."/>
            <person name="Young S.K."/>
            <person name="Zeng Q."/>
            <person name="Gargeya S."/>
            <person name="Fitzgerald M."/>
            <person name="Haas B."/>
            <person name="Abouelleil A."/>
            <person name="Allen A.W."/>
            <person name="Alvarado L."/>
            <person name="Arachchi H.M."/>
            <person name="Berlin A.M."/>
            <person name="Chapman S.B."/>
            <person name="Gainer-Dewar J."/>
            <person name="Goldberg J."/>
            <person name="Griggs A."/>
            <person name="Gujja S."/>
            <person name="Hansen M."/>
            <person name="Howarth C."/>
            <person name="Imamovic A."/>
            <person name="Ireland A."/>
            <person name="Larimer J."/>
            <person name="McCowan C."/>
            <person name="Murphy C."/>
            <person name="Pearson M."/>
            <person name="Poon T.W."/>
            <person name="Priest M."/>
            <person name="Roberts A."/>
            <person name="Saif S."/>
            <person name="Shea T."/>
            <person name="Sisk P."/>
            <person name="Sykes S."/>
            <person name="Wortman J."/>
            <person name="Nusbaum C."/>
            <person name="Birren B."/>
        </authorList>
    </citation>
    <scope>NUCLEOTIDE SEQUENCE [LARGE SCALE GENOMIC DNA]</scope>
    <source>
        <strain evidence="6">CBS 606.96</strain>
    </source>
</reference>
<evidence type="ECO:0000256" key="1">
    <source>
        <dbReference type="ARBA" id="ARBA00004123"/>
    </source>
</evidence>
<evidence type="ECO:0000256" key="2">
    <source>
        <dbReference type="ARBA" id="ARBA00023015"/>
    </source>
</evidence>
<dbReference type="PANTHER" id="PTHR31845">
    <property type="entry name" value="FINGER DOMAIN PROTEIN, PUTATIVE-RELATED"/>
    <property type="match status" value="1"/>
</dbReference>
<evidence type="ECO:0008006" key="8">
    <source>
        <dbReference type="Google" id="ProtNLM"/>
    </source>
</evidence>
<dbReference type="GO" id="GO:0000981">
    <property type="term" value="F:DNA-binding transcription factor activity, RNA polymerase II-specific"/>
    <property type="evidence" value="ECO:0007669"/>
    <property type="project" value="TreeGrafter"/>
</dbReference>
<dbReference type="eggNOG" id="ENOG502SD7F">
    <property type="taxonomic scope" value="Eukaryota"/>
</dbReference>
<keyword evidence="7" id="KW-1185">Reference proteome</keyword>
<dbReference type="STRING" id="1182542.W9XLJ0"/>
<dbReference type="GO" id="GO:0000976">
    <property type="term" value="F:transcription cis-regulatory region binding"/>
    <property type="evidence" value="ECO:0007669"/>
    <property type="project" value="TreeGrafter"/>
</dbReference>
<dbReference type="InterPro" id="IPR051089">
    <property type="entry name" value="prtT"/>
</dbReference>
<keyword evidence="4" id="KW-0804">Transcription</keyword>
<organism evidence="6 7">
    <name type="scientific">Capronia epimyces CBS 606.96</name>
    <dbReference type="NCBI Taxonomy" id="1182542"/>
    <lineage>
        <taxon>Eukaryota</taxon>
        <taxon>Fungi</taxon>
        <taxon>Dikarya</taxon>
        <taxon>Ascomycota</taxon>
        <taxon>Pezizomycotina</taxon>
        <taxon>Eurotiomycetes</taxon>
        <taxon>Chaetothyriomycetidae</taxon>
        <taxon>Chaetothyriales</taxon>
        <taxon>Herpotrichiellaceae</taxon>
        <taxon>Capronia</taxon>
    </lineage>
</organism>
<dbReference type="Proteomes" id="UP000019478">
    <property type="component" value="Unassembled WGS sequence"/>
</dbReference>
<comment type="subcellular location">
    <subcellularLocation>
        <location evidence="1">Nucleus</location>
    </subcellularLocation>
</comment>
<dbReference type="EMBL" id="AMGY01000006">
    <property type="protein sequence ID" value="EXJ81083.1"/>
    <property type="molecule type" value="Genomic_DNA"/>
</dbReference>